<accession>A0A1G6KDU8</accession>
<dbReference type="EMBL" id="FMYT01000004">
    <property type="protein sequence ID" value="SDC28486.1"/>
    <property type="molecule type" value="Genomic_DNA"/>
</dbReference>
<keyword evidence="1 4" id="KW-0808">Transferase</keyword>
<evidence type="ECO:0000256" key="1">
    <source>
        <dbReference type="ARBA" id="ARBA00022679"/>
    </source>
</evidence>
<dbReference type="SUPFAM" id="SSF55729">
    <property type="entry name" value="Acyl-CoA N-acyltransferases (Nat)"/>
    <property type="match status" value="1"/>
</dbReference>
<evidence type="ECO:0000313" key="5">
    <source>
        <dbReference type="Proteomes" id="UP000324896"/>
    </source>
</evidence>
<dbReference type="InterPro" id="IPR016181">
    <property type="entry name" value="Acyl_CoA_acyltransferase"/>
</dbReference>
<organism evidence="4 5">
    <name type="scientific">Halanaerobium congolense</name>
    <dbReference type="NCBI Taxonomy" id="54121"/>
    <lineage>
        <taxon>Bacteria</taxon>
        <taxon>Bacillati</taxon>
        <taxon>Bacillota</taxon>
        <taxon>Clostridia</taxon>
        <taxon>Halanaerobiales</taxon>
        <taxon>Halanaerobiaceae</taxon>
        <taxon>Halanaerobium</taxon>
    </lineage>
</organism>
<dbReference type="CDD" id="cd04301">
    <property type="entry name" value="NAT_SF"/>
    <property type="match status" value="1"/>
</dbReference>
<reference evidence="4 5" key="1">
    <citation type="submission" date="2016-10" db="EMBL/GenBank/DDBJ databases">
        <authorList>
            <person name="Varghese N."/>
            <person name="Submissions S."/>
        </authorList>
    </citation>
    <scope>NUCLEOTIDE SEQUENCE [LARGE SCALE GENOMIC DNA]</scope>
    <source>
        <strain evidence="4 5">WG10</strain>
    </source>
</reference>
<feature type="domain" description="N-acetyltransferase" evidence="3">
    <location>
        <begin position="11"/>
        <end position="169"/>
    </location>
</feature>
<evidence type="ECO:0000259" key="3">
    <source>
        <dbReference type="PROSITE" id="PS51186"/>
    </source>
</evidence>
<dbReference type="Pfam" id="PF13508">
    <property type="entry name" value="Acetyltransf_7"/>
    <property type="match status" value="1"/>
</dbReference>
<dbReference type="Gene3D" id="3.40.630.30">
    <property type="match status" value="1"/>
</dbReference>
<sequence>MMTALSKDLKYDCRQAILSDAAEIHNLMQLAFADYAKRKNENRNKKEVINSALREQLSEVKKDLEANIVLVLTDSDKIIASLRLEEISNKRYLLKRFAVSPSYQNQGLGTMLFQEAVEKLRKIDALYLQLYSSLENEKLICFYQGLGFNCLETDNKKGYERGLWIKTIK</sequence>
<dbReference type="InterPro" id="IPR000182">
    <property type="entry name" value="GNAT_dom"/>
</dbReference>
<dbReference type="PROSITE" id="PS51186">
    <property type="entry name" value="GNAT"/>
    <property type="match status" value="1"/>
</dbReference>
<dbReference type="PANTHER" id="PTHR43877">
    <property type="entry name" value="AMINOALKYLPHOSPHONATE N-ACETYLTRANSFERASE-RELATED-RELATED"/>
    <property type="match status" value="1"/>
</dbReference>
<dbReference type="GO" id="GO:0016747">
    <property type="term" value="F:acyltransferase activity, transferring groups other than amino-acyl groups"/>
    <property type="evidence" value="ECO:0007669"/>
    <property type="project" value="InterPro"/>
</dbReference>
<gene>
    <name evidence="4" type="ORF">SAMN04488597_10462</name>
</gene>
<evidence type="ECO:0000256" key="2">
    <source>
        <dbReference type="ARBA" id="ARBA00023315"/>
    </source>
</evidence>
<protein>
    <submittedName>
        <fullName evidence="4">Acetyltransferase (GNAT) domain-containing protein</fullName>
    </submittedName>
</protein>
<evidence type="ECO:0000313" key="4">
    <source>
        <dbReference type="EMBL" id="SDC28486.1"/>
    </source>
</evidence>
<dbReference type="Proteomes" id="UP000324896">
    <property type="component" value="Unassembled WGS sequence"/>
</dbReference>
<dbReference type="InterPro" id="IPR050832">
    <property type="entry name" value="Bact_Acetyltransf"/>
</dbReference>
<dbReference type="RefSeq" id="WP_149796653.1">
    <property type="nucleotide sequence ID" value="NZ_FMYT01000004.1"/>
</dbReference>
<proteinExistence type="predicted"/>
<name>A0A1G6KDU8_9FIRM</name>
<dbReference type="AlphaFoldDB" id="A0A1G6KDU8"/>
<keyword evidence="2" id="KW-0012">Acyltransferase</keyword>